<sequence>MHIALPTALTLTGSTGDIQWQVSTDNITFANVASGGTATSYSPGILTATRYYRAVVTSGSCTSTSNVLTITVNAPTFDCIGKIYSLAGATGEIRAFTDPAISGALGTVVNTTPYPQTPASSAN</sequence>
<protein>
    <recommendedName>
        <fullName evidence="3">Ig-like domain-containing protein</fullName>
    </recommendedName>
</protein>
<name>A0ABT3I0B1_9FLAO</name>
<evidence type="ECO:0000313" key="1">
    <source>
        <dbReference type="EMBL" id="MCW3169484.1"/>
    </source>
</evidence>
<evidence type="ECO:0000313" key="2">
    <source>
        <dbReference type="Proteomes" id="UP001163731"/>
    </source>
</evidence>
<gene>
    <name evidence="1" type="ORF">OMO38_13225</name>
</gene>
<dbReference type="RefSeq" id="WP_264750670.1">
    <property type="nucleotide sequence ID" value="NZ_JAPDHW010000008.1"/>
</dbReference>
<reference evidence="1" key="1">
    <citation type="submission" date="2022-10" db="EMBL/GenBank/DDBJ databases">
        <title>Chryseobacterium babae sp. nov. isolated from the gut of the beetle Oryctes rhinoceros, and Chryseobacterium kimseyorum sp. nov., isolated from a stick insect rearing cage.</title>
        <authorList>
            <person name="Shelomi M."/>
            <person name="Han C.-J."/>
            <person name="Chen W.-M."/>
            <person name="Chen H.-K."/>
            <person name="Liaw S.-J."/>
            <person name="Muhle E."/>
            <person name="Clermont D."/>
        </authorList>
    </citation>
    <scope>NUCLEOTIDE SEQUENCE</scope>
    <source>
        <strain evidence="1">09-1422</strain>
    </source>
</reference>
<evidence type="ECO:0008006" key="3">
    <source>
        <dbReference type="Google" id="ProtNLM"/>
    </source>
</evidence>
<comment type="caution">
    <text evidence="1">The sequence shown here is derived from an EMBL/GenBank/DDBJ whole genome shotgun (WGS) entry which is preliminary data.</text>
</comment>
<dbReference type="Proteomes" id="UP001163731">
    <property type="component" value="Unassembled WGS sequence"/>
</dbReference>
<keyword evidence="2" id="KW-1185">Reference proteome</keyword>
<organism evidence="1 2">
    <name type="scientific">Chryseobacterium kimseyorum</name>
    <dbReference type="NCBI Taxonomy" id="2984028"/>
    <lineage>
        <taxon>Bacteria</taxon>
        <taxon>Pseudomonadati</taxon>
        <taxon>Bacteroidota</taxon>
        <taxon>Flavobacteriia</taxon>
        <taxon>Flavobacteriales</taxon>
        <taxon>Weeksellaceae</taxon>
        <taxon>Chryseobacterium group</taxon>
        <taxon>Chryseobacterium</taxon>
    </lineage>
</organism>
<feature type="non-terminal residue" evidence="1">
    <location>
        <position position="123"/>
    </location>
</feature>
<accession>A0ABT3I0B1</accession>
<proteinExistence type="predicted"/>
<dbReference type="EMBL" id="JAPDHW010000008">
    <property type="protein sequence ID" value="MCW3169484.1"/>
    <property type="molecule type" value="Genomic_DNA"/>
</dbReference>